<evidence type="ECO:0000259" key="12">
    <source>
        <dbReference type="Pfam" id="PF08544"/>
    </source>
</evidence>
<dbReference type="OrthoDB" id="9809438at2"/>
<dbReference type="InterPro" id="IPR036554">
    <property type="entry name" value="GHMP_kinase_C_sf"/>
</dbReference>
<evidence type="ECO:0000256" key="7">
    <source>
        <dbReference type="ARBA" id="ARBA00022840"/>
    </source>
</evidence>
<dbReference type="PIRSF" id="PIRSF010376">
    <property type="entry name" value="IspE"/>
    <property type="match status" value="1"/>
</dbReference>
<dbReference type="Gene3D" id="3.30.70.890">
    <property type="entry name" value="GHMP kinase, C-terminal domain"/>
    <property type="match status" value="1"/>
</dbReference>
<evidence type="ECO:0000256" key="9">
    <source>
        <dbReference type="ARBA" id="ARBA00032554"/>
    </source>
</evidence>
<keyword evidence="4 10" id="KW-0808">Transferase</keyword>
<reference evidence="13 14" key="1">
    <citation type="journal article" date="2013" name="Genome Announc.">
        <title>Draft Genome Sequence of an Alphaproteobacterium, Caenispirillum salinarum AK4(T), Isolated from a Solar Saltern.</title>
        <authorList>
            <person name="Khatri I."/>
            <person name="Singh A."/>
            <person name="Korpole S."/>
            <person name="Pinnaka A.K."/>
            <person name="Subramanian S."/>
        </authorList>
    </citation>
    <scope>NUCLEOTIDE SEQUENCE [LARGE SCALE GENOMIC DNA]</scope>
    <source>
        <strain evidence="13 14">AK4</strain>
    </source>
</reference>
<gene>
    <name evidence="10" type="primary">ispE</name>
    <name evidence="13" type="ORF">C882_2692</name>
</gene>
<evidence type="ECO:0000256" key="8">
    <source>
        <dbReference type="ARBA" id="ARBA00023229"/>
    </source>
</evidence>
<dbReference type="NCBIfam" id="TIGR00154">
    <property type="entry name" value="ispE"/>
    <property type="match status" value="1"/>
</dbReference>
<comment type="caution">
    <text evidence="13">The sequence shown here is derived from an EMBL/GenBank/DDBJ whole genome shotgun (WGS) entry which is preliminary data.</text>
</comment>
<keyword evidence="5 10" id="KW-0547">Nucleotide-binding</keyword>
<proteinExistence type="inferred from homology"/>
<evidence type="ECO:0000256" key="6">
    <source>
        <dbReference type="ARBA" id="ARBA00022777"/>
    </source>
</evidence>
<keyword evidence="7 10" id="KW-0067">ATP-binding</keyword>
<dbReference type="GO" id="GO:0050515">
    <property type="term" value="F:4-(cytidine 5'-diphospho)-2-C-methyl-D-erythritol kinase activity"/>
    <property type="evidence" value="ECO:0007669"/>
    <property type="project" value="UniProtKB-UniRule"/>
</dbReference>
<dbReference type="InterPro" id="IPR006204">
    <property type="entry name" value="GHMP_kinase_N_dom"/>
</dbReference>
<comment type="catalytic activity">
    <reaction evidence="10">
        <text>4-CDP-2-C-methyl-D-erythritol + ATP = 4-CDP-2-C-methyl-D-erythritol 2-phosphate + ADP + H(+)</text>
        <dbReference type="Rhea" id="RHEA:18437"/>
        <dbReference type="ChEBI" id="CHEBI:15378"/>
        <dbReference type="ChEBI" id="CHEBI:30616"/>
        <dbReference type="ChEBI" id="CHEBI:57823"/>
        <dbReference type="ChEBI" id="CHEBI:57919"/>
        <dbReference type="ChEBI" id="CHEBI:456216"/>
        <dbReference type="EC" id="2.7.1.148"/>
    </reaction>
</comment>
<feature type="active site" evidence="10">
    <location>
        <position position="12"/>
    </location>
</feature>
<dbReference type="SUPFAM" id="SSF55060">
    <property type="entry name" value="GHMP Kinase, C-terminal domain"/>
    <property type="match status" value="1"/>
</dbReference>
<feature type="active site" evidence="10">
    <location>
        <position position="143"/>
    </location>
</feature>
<evidence type="ECO:0000259" key="11">
    <source>
        <dbReference type="Pfam" id="PF00288"/>
    </source>
</evidence>
<dbReference type="RefSeq" id="WP_009539101.1">
    <property type="nucleotide sequence ID" value="NZ_ANHY01000003.1"/>
</dbReference>
<evidence type="ECO:0000313" key="13">
    <source>
        <dbReference type="EMBL" id="EKV32613.1"/>
    </source>
</evidence>
<organism evidence="13 14">
    <name type="scientific">Caenispirillum salinarum AK4</name>
    <dbReference type="NCBI Taxonomy" id="1238182"/>
    <lineage>
        <taxon>Bacteria</taxon>
        <taxon>Pseudomonadati</taxon>
        <taxon>Pseudomonadota</taxon>
        <taxon>Alphaproteobacteria</taxon>
        <taxon>Rhodospirillales</taxon>
        <taxon>Novispirillaceae</taxon>
        <taxon>Caenispirillum</taxon>
    </lineage>
</organism>
<evidence type="ECO:0000256" key="2">
    <source>
        <dbReference type="ARBA" id="ARBA00012052"/>
    </source>
</evidence>
<comment type="pathway">
    <text evidence="10">Isoprenoid biosynthesis; isopentenyl diphosphate biosynthesis via DXP pathway; isopentenyl diphosphate from 1-deoxy-D-xylulose 5-phosphate: step 3/6.</text>
</comment>
<keyword evidence="14" id="KW-1185">Reference proteome</keyword>
<feature type="domain" description="GHMP kinase C-terminal" evidence="12">
    <location>
        <begin position="207"/>
        <end position="278"/>
    </location>
</feature>
<dbReference type="InterPro" id="IPR013750">
    <property type="entry name" value="GHMP_kinase_C_dom"/>
</dbReference>
<sequence length="298" mass="30329">MSQTLTEVAPAKVNLTLHVVAKRDDGYHLLDSLMAFAGIGDVLTAEPADALSLTVTGPFSDSLAAALPAGADNIVLKAGRRLADAVGVTAGAALTLDKRLPVAAGIGGGSADAAAALRLLSRLWAVDLPRPDLFALALDLGADVPVCLHGRAANVSGVGERLEDAPALPPAWLVLANPLVGVSTPAVFKARRGRFNLPAPLTEAPADARTLARALSVRANDLTKAAVSLAPEIGSLLVDLGALEGCLLARMSGSGATCWGLFETEAAARAGAARLSEARPDWWATAAPLLSNGQGIRP</sequence>
<feature type="domain" description="GHMP kinase N-terminal" evidence="11">
    <location>
        <begin position="73"/>
        <end position="150"/>
    </location>
</feature>
<name>K9HQR6_9PROT</name>
<dbReference type="UniPathway" id="UPA00056">
    <property type="reaction ID" value="UER00094"/>
</dbReference>
<keyword evidence="8 10" id="KW-0414">Isoprene biosynthesis</keyword>
<dbReference type="Proteomes" id="UP000009881">
    <property type="component" value="Unassembled WGS sequence"/>
</dbReference>
<dbReference type="Gene3D" id="3.30.230.10">
    <property type="match status" value="1"/>
</dbReference>
<keyword evidence="6 10" id="KW-0418">Kinase</keyword>
<dbReference type="GO" id="GO:0005524">
    <property type="term" value="F:ATP binding"/>
    <property type="evidence" value="ECO:0007669"/>
    <property type="project" value="UniProtKB-UniRule"/>
</dbReference>
<comment type="function">
    <text evidence="10">Catalyzes the phosphorylation of the position 2 hydroxy group of 4-diphosphocytidyl-2C-methyl-D-erythritol.</text>
</comment>
<dbReference type="InterPro" id="IPR020568">
    <property type="entry name" value="Ribosomal_Su5_D2-typ_SF"/>
</dbReference>
<dbReference type="HAMAP" id="MF_00061">
    <property type="entry name" value="IspE"/>
    <property type="match status" value="1"/>
</dbReference>
<dbReference type="AlphaFoldDB" id="K9HQR6"/>
<dbReference type="NCBIfam" id="NF011202">
    <property type="entry name" value="PRK14608.1"/>
    <property type="match status" value="1"/>
</dbReference>
<dbReference type="InterPro" id="IPR004424">
    <property type="entry name" value="IspE"/>
</dbReference>
<dbReference type="SUPFAM" id="SSF54211">
    <property type="entry name" value="Ribosomal protein S5 domain 2-like"/>
    <property type="match status" value="1"/>
</dbReference>
<dbReference type="Pfam" id="PF00288">
    <property type="entry name" value="GHMP_kinases_N"/>
    <property type="match status" value="1"/>
</dbReference>
<evidence type="ECO:0000256" key="10">
    <source>
        <dbReference type="HAMAP-Rule" id="MF_00061"/>
    </source>
</evidence>
<evidence type="ECO:0000313" key="14">
    <source>
        <dbReference type="Proteomes" id="UP000009881"/>
    </source>
</evidence>
<evidence type="ECO:0000256" key="1">
    <source>
        <dbReference type="ARBA" id="ARBA00009684"/>
    </source>
</evidence>
<dbReference type="GO" id="GO:0016114">
    <property type="term" value="P:terpenoid biosynthetic process"/>
    <property type="evidence" value="ECO:0007669"/>
    <property type="project" value="UniProtKB-UniRule"/>
</dbReference>
<dbReference type="STRING" id="1238182.C882_2692"/>
<dbReference type="PANTHER" id="PTHR43527:SF2">
    <property type="entry name" value="4-DIPHOSPHOCYTIDYL-2-C-METHYL-D-ERYTHRITOL KINASE, CHLOROPLASTIC"/>
    <property type="match status" value="1"/>
</dbReference>
<dbReference type="PANTHER" id="PTHR43527">
    <property type="entry name" value="4-DIPHOSPHOCYTIDYL-2-C-METHYL-D-ERYTHRITOL KINASE, CHLOROPLASTIC"/>
    <property type="match status" value="1"/>
</dbReference>
<dbReference type="InterPro" id="IPR014721">
    <property type="entry name" value="Ribsml_uS5_D2-typ_fold_subgr"/>
</dbReference>
<comment type="similarity">
    <text evidence="1 10">Belongs to the GHMP kinase family. IspE subfamily.</text>
</comment>
<dbReference type="Pfam" id="PF08544">
    <property type="entry name" value="GHMP_kinases_C"/>
    <property type="match status" value="1"/>
</dbReference>
<evidence type="ECO:0000256" key="3">
    <source>
        <dbReference type="ARBA" id="ARBA00017473"/>
    </source>
</evidence>
<evidence type="ECO:0000256" key="5">
    <source>
        <dbReference type="ARBA" id="ARBA00022741"/>
    </source>
</evidence>
<dbReference type="eggNOG" id="COG1947">
    <property type="taxonomic scope" value="Bacteria"/>
</dbReference>
<evidence type="ECO:0000256" key="4">
    <source>
        <dbReference type="ARBA" id="ARBA00022679"/>
    </source>
</evidence>
<dbReference type="PATRIC" id="fig|1238182.3.peg.652"/>
<dbReference type="GO" id="GO:0019288">
    <property type="term" value="P:isopentenyl diphosphate biosynthetic process, methylerythritol 4-phosphate pathway"/>
    <property type="evidence" value="ECO:0007669"/>
    <property type="project" value="UniProtKB-UniRule"/>
</dbReference>
<protein>
    <recommendedName>
        <fullName evidence="3 10">4-diphosphocytidyl-2-C-methyl-D-erythritol kinase</fullName>
        <shortName evidence="10">CMK</shortName>
        <ecNumber evidence="2 10">2.7.1.148</ecNumber>
    </recommendedName>
    <alternativeName>
        <fullName evidence="9 10">4-(cytidine-5'-diphospho)-2-C-methyl-D-erythritol kinase</fullName>
    </alternativeName>
</protein>
<dbReference type="EC" id="2.7.1.148" evidence="2 10"/>
<accession>K9HQR6</accession>
<feature type="binding site" evidence="10">
    <location>
        <begin position="101"/>
        <end position="111"/>
    </location>
    <ligand>
        <name>ATP</name>
        <dbReference type="ChEBI" id="CHEBI:30616"/>
    </ligand>
</feature>
<dbReference type="EMBL" id="ANHY01000003">
    <property type="protein sequence ID" value="EKV32613.1"/>
    <property type="molecule type" value="Genomic_DNA"/>
</dbReference>